<dbReference type="EMBL" id="JMIY01000002">
    <property type="protein sequence ID" value="KCZ72501.1"/>
    <property type="molecule type" value="Genomic_DNA"/>
</dbReference>
<comment type="caution">
    <text evidence="1">The sequence shown here is derived from an EMBL/GenBank/DDBJ whole genome shotgun (WGS) entry which is preliminary data.</text>
</comment>
<gene>
    <name evidence="1" type="ORF">ANME2D_00928</name>
</gene>
<evidence type="ECO:0000313" key="1">
    <source>
        <dbReference type="EMBL" id="KCZ72501.1"/>
    </source>
</evidence>
<evidence type="ECO:0000313" key="2">
    <source>
        <dbReference type="Proteomes" id="UP000027153"/>
    </source>
</evidence>
<dbReference type="Proteomes" id="UP000027153">
    <property type="component" value="Unassembled WGS sequence"/>
</dbReference>
<keyword evidence="2" id="KW-1185">Reference proteome</keyword>
<reference evidence="1 2" key="1">
    <citation type="journal article" date="2013" name="Nature">
        <title>Anaerobic oxidation of methane coupled to nitrate reduction in a novel archaeal lineage.</title>
        <authorList>
            <person name="Haroon M.F."/>
            <person name="Hu S."/>
            <person name="Shi Y."/>
            <person name="Imelfort M."/>
            <person name="Keller J."/>
            <person name="Hugenholtz P."/>
            <person name="Yuan Z."/>
            <person name="Tyson G.W."/>
        </authorList>
    </citation>
    <scope>NUCLEOTIDE SEQUENCE [LARGE SCALE GENOMIC DNA]</scope>
    <source>
        <strain evidence="1 2">ANME-2d</strain>
    </source>
</reference>
<protein>
    <submittedName>
        <fullName evidence="1">Uncharacterized protein</fullName>
    </submittedName>
</protein>
<organism evidence="1 2">
    <name type="scientific">Candidatus Methanoperedens nitratireducens</name>
    <dbReference type="NCBI Taxonomy" id="1392998"/>
    <lineage>
        <taxon>Archaea</taxon>
        <taxon>Methanobacteriati</taxon>
        <taxon>Methanobacteriota</taxon>
        <taxon>Stenosarchaea group</taxon>
        <taxon>Methanomicrobia</taxon>
        <taxon>Methanosarcinales</taxon>
        <taxon>ANME-2 cluster</taxon>
        <taxon>Candidatus Methanoperedentaceae</taxon>
        <taxon>Candidatus Methanoperedens</taxon>
    </lineage>
</organism>
<sequence>MKNEKKDIQKEEEEKVAEELFKTAKLYGG</sequence>
<name>A0A062V037_9EURY</name>
<dbReference type="AlphaFoldDB" id="A0A062V037"/>
<accession>A0A062V037</accession>
<proteinExistence type="predicted"/>